<evidence type="ECO:0000256" key="8">
    <source>
        <dbReference type="ARBA" id="ARBA00023242"/>
    </source>
</evidence>
<dbReference type="GO" id="GO:0005634">
    <property type="term" value="C:nucleus"/>
    <property type="evidence" value="ECO:0007669"/>
    <property type="project" value="UniProtKB-SubCell"/>
</dbReference>
<dbReference type="PROSITE" id="PS51141">
    <property type="entry name" value="ZF_SBP"/>
    <property type="match status" value="1"/>
</dbReference>
<keyword evidence="3 10" id="KW-0863">Zinc-finger</keyword>
<evidence type="ECO:0000259" key="12">
    <source>
        <dbReference type="PROSITE" id="PS51141"/>
    </source>
</evidence>
<dbReference type="AlphaFoldDB" id="A0A075BSE5"/>
<keyword evidence="2" id="KW-0479">Metal-binding</keyword>
<dbReference type="Pfam" id="PF03110">
    <property type="entry name" value="SBP"/>
    <property type="match status" value="1"/>
</dbReference>
<evidence type="ECO:0000256" key="3">
    <source>
        <dbReference type="ARBA" id="ARBA00022771"/>
    </source>
</evidence>
<evidence type="ECO:0000256" key="10">
    <source>
        <dbReference type="PROSITE-ProRule" id="PRU00470"/>
    </source>
</evidence>
<sequence>AFKENKKRMVSVPVVLAHCCSLFHQSVHLIYIALHFLLFTHSLLLAEEMEASKEEGKRIIEVPEYDEEGEEDEEVGDDNKKRGALTPSKRRVSGAGGSTQRSCQVEDCTADMNDVKPYHRRHKVCEYHAKAAVVLLSGIRQRFCQQCSRFHDVSEFDEAKRSCRGRLAGHNERRRKSSYDSH</sequence>
<dbReference type="SUPFAM" id="SSF103612">
    <property type="entry name" value="SBT domain"/>
    <property type="match status" value="1"/>
</dbReference>
<protein>
    <submittedName>
        <fullName evidence="13">Squamosa promoter binding protein-like 4</fullName>
    </submittedName>
</protein>
<dbReference type="GO" id="GO:0003677">
    <property type="term" value="F:DNA binding"/>
    <property type="evidence" value="ECO:0007669"/>
    <property type="project" value="UniProtKB-KW"/>
</dbReference>
<keyword evidence="8" id="KW-0539">Nucleus</keyword>
<feature type="non-terminal residue" evidence="13">
    <location>
        <position position="1"/>
    </location>
</feature>
<dbReference type="GO" id="GO:0008270">
    <property type="term" value="F:zinc ion binding"/>
    <property type="evidence" value="ECO:0007669"/>
    <property type="project" value="UniProtKB-KW"/>
</dbReference>
<dbReference type="InterPro" id="IPR044817">
    <property type="entry name" value="SBP-like"/>
</dbReference>
<dbReference type="InterPro" id="IPR004333">
    <property type="entry name" value="SBP_dom"/>
</dbReference>
<evidence type="ECO:0000256" key="1">
    <source>
        <dbReference type="ARBA" id="ARBA00004123"/>
    </source>
</evidence>
<keyword evidence="4" id="KW-0862">Zinc</keyword>
<dbReference type="PANTHER" id="PTHR31251">
    <property type="entry name" value="SQUAMOSA PROMOTER-BINDING-LIKE PROTEIN 4"/>
    <property type="match status" value="1"/>
</dbReference>
<dbReference type="FunFam" id="4.10.1100.10:FF:000001">
    <property type="entry name" value="Squamosa promoter-binding-like protein 14"/>
    <property type="match status" value="1"/>
</dbReference>
<proteinExistence type="evidence at transcript level"/>
<evidence type="ECO:0000256" key="11">
    <source>
        <dbReference type="SAM" id="MobiDB-lite"/>
    </source>
</evidence>
<organism evidence="13">
    <name type="scientific">Pogostemon cablin</name>
    <name type="common">Patchouli</name>
    <name type="synonym">Mentha cablin</name>
    <dbReference type="NCBI Taxonomy" id="28511"/>
    <lineage>
        <taxon>Eukaryota</taxon>
        <taxon>Viridiplantae</taxon>
        <taxon>Streptophyta</taxon>
        <taxon>Embryophyta</taxon>
        <taxon>Tracheophyta</taxon>
        <taxon>Spermatophyta</taxon>
        <taxon>Magnoliopsida</taxon>
        <taxon>eudicotyledons</taxon>
        <taxon>Gunneridae</taxon>
        <taxon>Pentapetalae</taxon>
        <taxon>asterids</taxon>
        <taxon>lamiids</taxon>
        <taxon>Lamiales</taxon>
        <taxon>Lamiaceae</taxon>
        <taxon>Lamioideae</taxon>
        <taxon>Pogostemoneae</taxon>
        <taxon>Pogostemon</taxon>
    </lineage>
</organism>
<keyword evidence="7" id="KW-0804">Transcription</keyword>
<evidence type="ECO:0000313" key="13">
    <source>
        <dbReference type="EMBL" id="AGR34081.1"/>
    </source>
</evidence>
<dbReference type="InterPro" id="IPR036893">
    <property type="entry name" value="SBP_sf"/>
</dbReference>
<dbReference type="EMBL" id="KC847404">
    <property type="protein sequence ID" value="AGR34081.1"/>
    <property type="molecule type" value="mRNA"/>
</dbReference>
<name>A0A075BSE5_POGCB</name>
<keyword evidence="5" id="KW-0805">Transcription regulation</keyword>
<comment type="subcellular location">
    <subcellularLocation>
        <location evidence="1">Nucleus</location>
    </subcellularLocation>
</comment>
<feature type="region of interest" description="Disordered" evidence="11">
    <location>
        <begin position="57"/>
        <end position="101"/>
    </location>
</feature>
<comment type="function">
    <text evidence="9">Probable transcriptional factor. Binds to the promoter of the SQUAMOSA gene.</text>
</comment>
<keyword evidence="6" id="KW-0238">DNA-binding</keyword>
<evidence type="ECO:0000256" key="4">
    <source>
        <dbReference type="ARBA" id="ARBA00022833"/>
    </source>
</evidence>
<evidence type="ECO:0000256" key="2">
    <source>
        <dbReference type="ARBA" id="ARBA00022723"/>
    </source>
</evidence>
<evidence type="ECO:0000256" key="5">
    <source>
        <dbReference type="ARBA" id="ARBA00023015"/>
    </source>
</evidence>
<feature type="domain" description="SBP-type" evidence="12">
    <location>
        <begin position="100"/>
        <end position="177"/>
    </location>
</feature>
<evidence type="ECO:0000256" key="6">
    <source>
        <dbReference type="ARBA" id="ARBA00023125"/>
    </source>
</evidence>
<reference evidence="13" key="1">
    <citation type="submission" date="2013-04" db="EMBL/GenBank/DDBJ databases">
        <title>Temporal and spacial biosynthesis of sesquiterpenes are regulated by miR156 targeted SPL genes.</title>
        <authorList>
            <person name="Yu Z.X."/>
            <person name="Wang L.J."/>
            <person name="Zhang Y.H."/>
            <person name="Chen D.F."/>
            <person name="Chen X.Y."/>
        </authorList>
    </citation>
    <scope>NUCLEOTIDE SEQUENCE</scope>
</reference>
<dbReference type="Gene3D" id="4.10.1100.10">
    <property type="entry name" value="Transcription factor, SBP-box domain"/>
    <property type="match status" value="1"/>
</dbReference>
<feature type="compositionally biased region" description="Acidic residues" evidence="11">
    <location>
        <begin position="63"/>
        <end position="76"/>
    </location>
</feature>
<dbReference type="PANTHER" id="PTHR31251:SF106">
    <property type="entry name" value="SQUAMOSA PROMOTER-BINDING-LIKE PROTEIN 4"/>
    <property type="match status" value="1"/>
</dbReference>
<evidence type="ECO:0000256" key="7">
    <source>
        <dbReference type="ARBA" id="ARBA00023163"/>
    </source>
</evidence>
<evidence type="ECO:0000256" key="9">
    <source>
        <dbReference type="ARBA" id="ARBA00056472"/>
    </source>
</evidence>
<accession>A0A075BSE5</accession>